<proteinExistence type="predicted"/>
<feature type="transmembrane region" description="Helical" evidence="1">
    <location>
        <begin position="56"/>
        <end position="81"/>
    </location>
</feature>
<feature type="transmembrane region" description="Helical" evidence="1">
    <location>
        <begin position="12"/>
        <end position="36"/>
    </location>
</feature>
<comment type="caution">
    <text evidence="2">The sequence shown here is derived from an EMBL/GenBank/DDBJ whole genome shotgun (WGS) entry which is preliminary data.</text>
</comment>
<gene>
    <name evidence="2" type="ORF">ACFOFO_11855</name>
</gene>
<dbReference type="Proteomes" id="UP001595530">
    <property type="component" value="Unassembled WGS sequence"/>
</dbReference>
<protein>
    <submittedName>
        <fullName evidence="2">Uncharacterized protein</fullName>
    </submittedName>
</protein>
<name>A0ABV7F148_9BURK</name>
<reference evidence="3" key="1">
    <citation type="journal article" date="2019" name="Int. J. Syst. Evol. Microbiol.">
        <title>The Global Catalogue of Microorganisms (GCM) 10K type strain sequencing project: providing services to taxonomists for standard genome sequencing and annotation.</title>
        <authorList>
            <consortium name="The Broad Institute Genomics Platform"/>
            <consortium name="The Broad Institute Genome Sequencing Center for Infectious Disease"/>
            <person name="Wu L."/>
            <person name="Ma J."/>
        </authorList>
    </citation>
    <scope>NUCLEOTIDE SEQUENCE [LARGE SCALE GENOMIC DNA]</scope>
    <source>
        <strain evidence="3">KCTC 42986</strain>
    </source>
</reference>
<keyword evidence="3" id="KW-1185">Reference proteome</keyword>
<organism evidence="2 3">
    <name type="scientific">Undibacterium arcticum</name>
    <dbReference type="NCBI Taxonomy" id="1762892"/>
    <lineage>
        <taxon>Bacteria</taxon>
        <taxon>Pseudomonadati</taxon>
        <taxon>Pseudomonadota</taxon>
        <taxon>Betaproteobacteria</taxon>
        <taxon>Burkholderiales</taxon>
        <taxon>Oxalobacteraceae</taxon>
        <taxon>Undibacterium</taxon>
    </lineage>
</organism>
<dbReference type="RefSeq" id="WP_390322730.1">
    <property type="nucleotide sequence ID" value="NZ_JBHRTP010000033.1"/>
</dbReference>
<keyword evidence="1" id="KW-0812">Transmembrane</keyword>
<sequence length="100" mass="10931">MNESKKPSMSRWMIFGFVAMGVASLGGLAAMIAIGIDKVRSGKGLDTYQTAWLVEFNYVGMLILFGAIAVALAIAGLLRFVDYKKSRDFERKYGIEKDGG</sequence>
<dbReference type="EMBL" id="JBHRTP010000033">
    <property type="protein sequence ID" value="MFC3108650.1"/>
    <property type="molecule type" value="Genomic_DNA"/>
</dbReference>
<accession>A0ABV7F148</accession>
<keyword evidence="1" id="KW-0472">Membrane</keyword>
<evidence type="ECO:0000313" key="3">
    <source>
        <dbReference type="Proteomes" id="UP001595530"/>
    </source>
</evidence>
<keyword evidence="1" id="KW-1133">Transmembrane helix</keyword>
<evidence type="ECO:0000313" key="2">
    <source>
        <dbReference type="EMBL" id="MFC3108650.1"/>
    </source>
</evidence>
<evidence type="ECO:0000256" key="1">
    <source>
        <dbReference type="SAM" id="Phobius"/>
    </source>
</evidence>